<feature type="compositionally biased region" description="Basic and acidic residues" evidence="1">
    <location>
        <begin position="107"/>
        <end position="116"/>
    </location>
</feature>
<feature type="region of interest" description="Disordered" evidence="1">
    <location>
        <begin position="106"/>
        <end position="185"/>
    </location>
</feature>
<evidence type="ECO:0000313" key="3">
    <source>
        <dbReference type="Proteomes" id="UP000663855"/>
    </source>
</evidence>
<gene>
    <name evidence="2" type="ORF">CJN711_LOCUS15892</name>
</gene>
<reference evidence="2" key="1">
    <citation type="submission" date="2021-02" db="EMBL/GenBank/DDBJ databases">
        <authorList>
            <person name="Nowell W R."/>
        </authorList>
    </citation>
    <scope>NUCLEOTIDE SEQUENCE</scope>
</reference>
<name>A0A815C5U7_9BILA</name>
<evidence type="ECO:0000313" key="2">
    <source>
        <dbReference type="EMBL" id="CAF1279251.1"/>
    </source>
</evidence>
<accession>A0A815C5U7</accession>
<dbReference type="AlphaFoldDB" id="A0A815C5U7"/>
<comment type="caution">
    <text evidence="2">The sequence shown here is derived from an EMBL/GenBank/DDBJ whole genome shotgun (WGS) entry which is preliminary data.</text>
</comment>
<dbReference type="Proteomes" id="UP000663855">
    <property type="component" value="Unassembled WGS sequence"/>
</dbReference>
<organism evidence="2 3">
    <name type="scientific">Rotaria magnacalcarata</name>
    <dbReference type="NCBI Taxonomy" id="392030"/>
    <lineage>
        <taxon>Eukaryota</taxon>
        <taxon>Metazoa</taxon>
        <taxon>Spiralia</taxon>
        <taxon>Gnathifera</taxon>
        <taxon>Rotifera</taxon>
        <taxon>Eurotatoria</taxon>
        <taxon>Bdelloidea</taxon>
        <taxon>Philodinida</taxon>
        <taxon>Philodinidae</taxon>
        <taxon>Rotaria</taxon>
    </lineage>
</organism>
<protein>
    <submittedName>
        <fullName evidence="2">Uncharacterized protein</fullName>
    </submittedName>
</protein>
<proteinExistence type="predicted"/>
<dbReference type="EMBL" id="CAJNOV010007343">
    <property type="protein sequence ID" value="CAF1279251.1"/>
    <property type="molecule type" value="Genomic_DNA"/>
</dbReference>
<sequence>MDIFRKFRRPENRDGDVIQEPLPPIVQQMVAEQAVRYVALKERERQAYAAMHPNEIVPPLPDLLEIPIPGYDRIIDEGSDVYLDENVRSSSPFHAIASALGFRRSKPRDSYYRDSPAHFSRAGSPEHFRHRPPGSPEHFRHRPPGSPERFRHRPPGSPERFRHRPPGSPRNFRRQTNSPYLRRSRTSSPYFIDEHESVPSPYCFSSPIGSPLANVERRRQQYVQLSPNFEREQRFQQGNMMNGSLQYIPQYQRFQQPYYPSSPVVNYQGYPMVQQQMYSPYYY</sequence>
<evidence type="ECO:0000256" key="1">
    <source>
        <dbReference type="SAM" id="MobiDB-lite"/>
    </source>
</evidence>